<proteinExistence type="predicted"/>
<organism evidence="2 3">
    <name type="scientific">Halorientalis pallida</name>
    <dbReference type="NCBI Taxonomy" id="2479928"/>
    <lineage>
        <taxon>Archaea</taxon>
        <taxon>Methanobacteriati</taxon>
        <taxon>Methanobacteriota</taxon>
        <taxon>Stenosarchaea group</taxon>
        <taxon>Halobacteria</taxon>
        <taxon>Halobacteriales</taxon>
        <taxon>Haloarculaceae</taxon>
        <taxon>Halorientalis</taxon>
    </lineage>
</organism>
<dbReference type="EMBL" id="RDFA01000005">
    <property type="protein sequence ID" value="RXK48040.1"/>
    <property type="molecule type" value="Genomic_DNA"/>
</dbReference>
<protein>
    <recommendedName>
        <fullName evidence="1">DUF6884 domain-containing protein</fullName>
    </recommendedName>
</protein>
<comment type="caution">
    <text evidence="2">The sequence shown here is derived from an EMBL/GenBank/DDBJ whole genome shotgun (WGS) entry which is preliminary data.</text>
</comment>
<gene>
    <name evidence="2" type="ORF">EAF64_15540</name>
</gene>
<evidence type="ECO:0000313" key="3">
    <source>
        <dbReference type="Proteomes" id="UP000289691"/>
    </source>
</evidence>
<dbReference type="Pfam" id="PF21818">
    <property type="entry name" value="DUF6884"/>
    <property type="match status" value="1"/>
</dbReference>
<dbReference type="Proteomes" id="UP000289691">
    <property type="component" value="Unassembled WGS sequence"/>
</dbReference>
<evidence type="ECO:0000259" key="1">
    <source>
        <dbReference type="Pfam" id="PF21818"/>
    </source>
</evidence>
<dbReference type="InterPro" id="IPR049251">
    <property type="entry name" value="DUF6884"/>
</dbReference>
<dbReference type="RefSeq" id="WP_129069893.1">
    <property type="nucleotide sequence ID" value="NZ_RDFA01000005.1"/>
</dbReference>
<evidence type="ECO:0000313" key="2">
    <source>
        <dbReference type="EMBL" id="RXK48040.1"/>
    </source>
</evidence>
<feature type="domain" description="DUF6884" evidence="1">
    <location>
        <begin position="11"/>
        <end position="153"/>
    </location>
</feature>
<dbReference type="AlphaFoldDB" id="A0A498KZQ5"/>
<keyword evidence="3" id="KW-1185">Reference proteome</keyword>
<sequence length="280" mass="31539">MAPERTRGRFVLVGCGDAKTDEPVEARNLYTSSYFAVKRRYAEAAVQWARTADRRANAWAVLSAEHGILPARMETAPYDTTIDDLRDVPIEGEPRFELPSGDPVTTKLDRWARRVHSGLSDWLRRPFCADQAKSPCRELVVLAGSDYVDALRERGIFEGRPTALETGRETHTALPPKASVRFPFQEQDFDGMFEQMGWLGDRAEELEAVAAPARTRELSAFDAGYERDQARWQLDRPDIDIESTEQANLGAFEEVPDQYLATEQQQLGAVTESNAESRRT</sequence>
<dbReference type="OrthoDB" id="206471at2157"/>
<reference evidence="2 3" key="1">
    <citation type="submission" date="2019-01" db="EMBL/GenBank/DDBJ databases">
        <title>Halorientalis sp. F13-25 a new haloarchaeum isolated from hypersaline water.</title>
        <authorList>
            <person name="Ana D.-V."/>
            <person name="Cristina S.-P."/>
            <person name="Antonio V."/>
        </authorList>
    </citation>
    <scope>NUCLEOTIDE SEQUENCE [LARGE SCALE GENOMIC DNA]</scope>
    <source>
        <strain evidence="2 3">F13-25</strain>
    </source>
</reference>
<accession>A0A498KZQ5</accession>
<name>A0A498KZQ5_9EURY</name>